<name>A0A7X8SGK4_9BACT</name>
<keyword evidence="2" id="KW-1185">Reference proteome</keyword>
<reference evidence="1 2" key="1">
    <citation type="submission" date="2020-04" db="EMBL/GenBank/DDBJ databases">
        <title>Flammeovirga sp. SR4, a novel species isolated from seawater.</title>
        <authorList>
            <person name="Wang X."/>
        </authorList>
    </citation>
    <scope>NUCLEOTIDE SEQUENCE [LARGE SCALE GENOMIC DNA]</scope>
    <source>
        <strain evidence="1 2">SR4</strain>
    </source>
</reference>
<dbReference type="RefSeq" id="WP_168880515.1">
    <property type="nucleotide sequence ID" value="NZ_JABAIL010000001.1"/>
</dbReference>
<dbReference type="Proteomes" id="UP000585050">
    <property type="component" value="Unassembled WGS sequence"/>
</dbReference>
<comment type="caution">
    <text evidence="1">The sequence shown here is derived from an EMBL/GenBank/DDBJ whole genome shotgun (WGS) entry which is preliminary data.</text>
</comment>
<proteinExistence type="predicted"/>
<organism evidence="1 2">
    <name type="scientific">Flammeovirga agarivorans</name>
    <dbReference type="NCBI Taxonomy" id="2726742"/>
    <lineage>
        <taxon>Bacteria</taxon>
        <taxon>Pseudomonadati</taxon>
        <taxon>Bacteroidota</taxon>
        <taxon>Cytophagia</taxon>
        <taxon>Cytophagales</taxon>
        <taxon>Flammeovirgaceae</taxon>
        <taxon>Flammeovirga</taxon>
    </lineage>
</organism>
<sequence>MDTKILSYIRQNFVGELLHARHLIDPLALANEDQELLLNGEIKDLLNIVVENGQGAKLNLSEKSIKELNRAFSTLRANQPSCACG</sequence>
<protein>
    <submittedName>
        <fullName evidence="1">Uncharacterized protein</fullName>
    </submittedName>
</protein>
<dbReference type="AlphaFoldDB" id="A0A7X8SGK4"/>
<evidence type="ECO:0000313" key="1">
    <source>
        <dbReference type="EMBL" id="NLR89830.1"/>
    </source>
</evidence>
<accession>A0A7X8SGK4</accession>
<gene>
    <name evidence="1" type="ORF">HGP29_01375</name>
</gene>
<evidence type="ECO:0000313" key="2">
    <source>
        <dbReference type="Proteomes" id="UP000585050"/>
    </source>
</evidence>
<dbReference type="EMBL" id="JABAIL010000001">
    <property type="protein sequence ID" value="NLR89830.1"/>
    <property type="molecule type" value="Genomic_DNA"/>
</dbReference>